<dbReference type="PROSITE" id="PS50088">
    <property type="entry name" value="ANK_REPEAT"/>
    <property type="match status" value="2"/>
</dbReference>
<gene>
    <name evidence="4" type="ORF">MFIFM68171_07198</name>
</gene>
<dbReference type="SUPFAM" id="SSF48403">
    <property type="entry name" value="Ankyrin repeat"/>
    <property type="match status" value="1"/>
</dbReference>
<dbReference type="Pfam" id="PF26640">
    <property type="entry name" value="DUF8212"/>
    <property type="match status" value="1"/>
</dbReference>
<dbReference type="Proteomes" id="UP001628179">
    <property type="component" value="Unassembled WGS sequence"/>
</dbReference>
<accession>A0ABQ0GGW1</accession>
<dbReference type="PANTHER" id="PTHR10622:SF10">
    <property type="entry name" value="HET DOMAIN-CONTAINING PROTEIN"/>
    <property type="match status" value="1"/>
</dbReference>
<evidence type="ECO:0000313" key="4">
    <source>
        <dbReference type="EMBL" id="GAB1316988.1"/>
    </source>
</evidence>
<sequence>MRLLSTHRIEVVEVYGSDIPCYAILSHTWTDGEVLLQDLQALESASWRRDAVVHPTHNHTTSHQPSSVFDKIGFSKLQQSTALARRNGFDYIWVDTCCIDKTSSAELSEAINSMYQWYQGAAVCYAYLADVLPAGTEDPMDKKSSFRQSRWFTRGWTLQELIAPGQVEFFAGDWSYLGNKHESIAFTDLLHEITGVQHDVLTGEESPADISIASRMRWAAFRETTRVEDISYCLLGLFDVNMPLLYGEGTKAFIRLQEAILLKDDDQSLFAWYTDDGLEELDGVGAVGTALKLNTLSGLLADSPQRFWATGDLETAMPLMFTGNPAAVTSKGLRAILSCERGSKAKGRAREAPMIYLKRIWGMGDNFARVHTDLKKFISPDVSLLETGFYDSVFVKQNPSLDLRAIRIAAAQDNSQLQLPRNLDSYSRGTELCFETRDFVFGLPAAIFRIEVEVARQPPILVDVAVGMQVRNRRVCRSWCQIVDNQTSYLRLEELWNVAERAARLRSFTFAELSTRNIYGIDMPTWAVVTERNRKKAVEISLYIVSNGSSGAGYTPGDEVPGDVTTSDTRFSTVEVISAEELDSLGIPITEYRSVNSMKHGGNVSWDIELQSLLRDICLEDSVKITIFQRVDPGRKVRRLPAAWDRYDASPLQDLWKYCDEMLFSLDPAGQKPARVLSSNNVKEARVFLAMTARPDGVPDPFLQLRPIHWAVMGQNIGIVNVVLEAGADPLGPSARRVTSLHLAAMMGNEAITDFLYRYLSPISGDREHAQPMAGIGDYPVHFAAAYATDPSFWTSEHRYWSLSGLSRINSLGETPLHRAAAMKNLAAIGFLTPPGIVDHWSSRLVNSVDNFGRTALWHAACVDSMDTVQALAKAGADVHLADDSGFTPAHVASRENNVKTLQGLIDAGANMNRHAGSLHLKPSHIAAIFGNTLSMELLMTNKAGILSELDDGMH</sequence>
<proteinExistence type="predicted"/>
<comment type="caution">
    <text evidence="4">The sequence shown here is derived from an EMBL/GenBank/DDBJ whole genome shotgun (WGS) entry which is preliminary data.</text>
</comment>
<dbReference type="Gene3D" id="1.25.40.20">
    <property type="entry name" value="Ankyrin repeat-containing domain"/>
    <property type="match status" value="2"/>
</dbReference>
<dbReference type="EMBL" id="BAAFSV010000004">
    <property type="protein sequence ID" value="GAB1316988.1"/>
    <property type="molecule type" value="Genomic_DNA"/>
</dbReference>
<evidence type="ECO:0000259" key="2">
    <source>
        <dbReference type="Pfam" id="PF06985"/>
    </source>
</evidence>
<evidence type="ECO:0000313" key="5">
    <source>
        <dbReference type="Proteomes" id="UP001628179"/>
    </source>
</evidence>
<keyword evidence="5" id="KW-1185">Reference proteome</keyword>
<dbReference type="InterPro" id="IPR036770">
    <property type="entry name" value="Ankyrin_rpt-contain_sf"/>
</dbReference>
<protein>
    <submittedName>
        <fullName evidence="4">Heterokaryon incompatibility domain-containing protein</fullName>
    </submittedName>
</protein>
<dbReference type="Pfam" id="PF06985">
    <property type="entry name" value="HET"/>
    <property type="match status" value="1"/>
</dbReference>
<dbReference type="PANTHER" id="PTHR10622">
    <property type="entry name" value="HET DOMAIN-CONTAINING PROTEIN"/>
    <property type="match status" value="1"/>
</dbReference>
<name>A0ABQ0GGW1_9PEZI</name>
<evidence type="ECO:0000256" key="1">
    <source>
        <dbReference type="PROSITE-ProRule" id="PRU00023"/>
    </source>
</evidence>
<feature type="repeat" description="ANK" evidence="1">
    <location>
        <begin position="885"/>
        <end position="917"/>
    </location>
</feature>
<dbReference type="PROSITE" id="PS50297">
    <property type="entry name" value="ANK_REP_REGION"/>
    <property type="match status" value="1"/>
</dbReference>
<dbReference type="GeneID" id="98177941"/>
<dbReference type="RefSeq" id="XP_070918719.1">
    <property type="nucleotide sequence ID" value="XM_071062618.1"/>
</dbReference>
<evidence type="ECO:0000259" key="3">
    <source>
        <dbReference type="Pfam" id="PF26640"/>
    </source>
</evidence>
<dbReference type="InterPro" id="IPR002110">
    <property type="entry name" value="Ankyrin_rpt"/>
</dbReference>
<reference evidence="4 5" key="1">
    <citation type="submission" date="2024-09" db="EMBL/GenBank/DDBJ databases">
        <title>Itraconazole resistance in Madurella fahalii resulting from another homologue of gene encoding cytochrome P450 14-alpha sterol demethylase (CYP51).</title>
        <authorList>
            <person name="Yoshioka I."/>
            <person name="Fahal A.H."/>
            <person name="Kaneko S."/>
            <person name="Yaguchi T."/>
        </authorList>
    </citation>
    <scope>NUCLEOTIDE SEQUENCE [LARGE SCALE GENOMIC DNA]</scope>
    <source>
        <strain evidence="4 5">IFM 68171</strain>
    </source>
</reference>
<dbReference type="Pfam" id="PF12796">
    <property type="entry name" value="Ank_2"/>
    <property type="match status" value="1"/>
</dbReference>
<feature type="domain" description="Heterokaryon incompatibility" evidence="2">
    <location>
        <begin position="22"/>
        <end position="130"/>
    </location>
</feature>
<feature type="domain" description="DUF8212" evidence="3">
    <location>
        <begin position="251"/>
        <end position="314"/>
    </location>
</feature>
<dbReference type="InterPro" id="IPR010730">
    <property type="entry name" value="HET"/>
</dbReference>
<keyword evidence="1" id="KW-0040">ANK repeat</keyword>
<dbReference type="InterPro" id="IPR058525">
    <property type="entry name" value="DUF8212"/>
</dbReference>
<dbReference type="SMART" id="SM00248">
    <property type="entry name" value="ANK"/>
    <property type="match status" value="5"/>
</dbReference>
<organism evidence="4 5">
    <name type="scientific">Madurella fahalii</name>
    <dbReference type="NCBI Taxonomy" id="1157608"/>
    <lineage>
        <taxon>Eukaryota</taxon>
        <taxon>Fungi</taxon>
        <taxon>Dikarya</taxon>
        <taxon>Ascomycota</taxon>
        <taxon>Pezizomycotina</taxon>
        <taxon>Sordariomycetes</taxon>
        <taxon>Sordariomycetidae</taxon>
        <taxon>Sordariales</taxon>
        <taxon>Sordariales incertae sedis</taxon>
        <taxon>Madurella</taxon>
    </lineage>
</organism>
<feature type="repeat" description="ANK" evidence="1">
    <location>
        <begin position="852"/>
        <end position="884"/>
    </location>
</feature>